<evidence type="ECO:0000313" key="3">
    <source>
        <dbReference type="EMBL" id="VAV96844.1"/>
    </source>
</evidence>
<dbReference type="InterPro" id="IPR026045">
    <property type="entry name" value="Ferric-bd"/>
</dbReference>
<dbReference type="GO" id="GO:0030288">
    <property type="term" value="C:outer membrane-bounded periplasmic space"/>
    <property type="evidence" value="ECO:0007669"/>
    <property type="project" value="TreeGrafter"/>
</dbReference>
<dbReference type="EMBL" id="UOEI01000190">
    <property type="protein sequence ID" value="VAV96844.1"/>
    <property type="molecule type" value="Genomic_DNA"/>
</dbReference>
<accession>A0A3B0RSX1</accession>
<keyword evidence="2" id="KW-0732">Signal</keyword>
<dbReference type="CDD" id="cd13543">
    <property type="entry name" value="PBP2_Fbp"/>
    <property type="match status" value="1"/>
</dbReference>
<dbReference type="AlphaFoldDB" id="A0A3B0RSX1"/>
<reference evidence="3" key="1">
    <citation type="submission" date="2018-06" db="EMBL/GenBank/DDBJ databases">
        <authorList>
            <person name="Zhirakovskaya E."/>
        </authorList>
    </citation>
    <scope>NUCLEOTIDE SEQUENCE</scope>
</reference>
<comment type="similarity">
    <text evidence="1">Belongs to the bacterial solute-binding protein 1 family.</text>
</comment>
<organism evidence="3">
    <name type="scientific">hydrothermal vent metagenome</name>
    <dbReference type="NCBI Taxonomy" id="652676"/>
    <lineage>
        <taxon>unclassified sequences</taxon>
        <taxon>metagenomes</taxon>
        <taxon>ecological metagenomes</taxon>
    </lineage>
</organism>
<feature type="non-terminal residue" evidence="3">
    <location>
        <position position="305"/>
    </location>
</feature>
<evidence type="ECO:0000256" key="1">
    <source>
        <dbReference type="ARBA" id="ARBA00008520"/>
    </source>
</evidence>
<proteinExistence type="inferred from homology"/>
<dbReference type="Pfam" id="PF13416">
    <property type="entry name" value="SBP_bac_8"/>
    <property type="match status" value="1"/>
</dbReference>
<dbReference type="Gene3D" id="3.40.190.10">
    <property type="entry name" value="Periplasmic binding protein-like II"/>
    <property type="match status" value="2"/>
</dbReference>
<dbReference type="InterPro" id="IPR006059">
    <property type="entry name" value="SBP"/>
</dbReference>
<dbReference type="PROSITE" id="PS51257">
    <property type="entry name" value="PROKAR_LIPOPROTEIN"/>
    <property type="match status" value="1"/>
</dbReference>
<gene>
    <name evidence="3" type="ORF">MNBD_ACTINO01-1582</name>
</gene>
<dbReference type="PANTHER" id="PTHR30006">
    <property type="entry name" value="THIAMINE-BINDING PERIPLASMIC PROTEIN-RELATED"/>
    <property type="match status" value="1"/>
</dbReference>
<dbReference type="PANTHER" id="PTHR30006:SF15">
    <property type="entry name" value="IRON-UTILIZATION PERIPLASMIC PROTEIN"/>
    <property type="match status" value="1"/>
</dbReference>
<dbReference type="PIRSF" id="PIRSF002825">
    <property type="entry name" value="CfbpA"/>
    <property type="match status" value="1"/>
</dbReference>
<protein>
    <submittedName>
        <fullName evidence="3">Ferric iron ABC transporter, iron-binding protein</fullName>
    </submittedName>
</protein>
<sequence>MKRLALLTLVIALIAVACSAGGGGDGLTLYSGRSEDLVQPLIDRFTEETGIEVTIKYAGSADLASTLSEEGSGSPADIFFAQDPASLGTVALAGLLTPLPTDVLSKVPERFSDSQGRWVGTSGRARVVVYDATVIDPGDLPATEDGFTDPQWRGRVGIAPTNGSFLSFVSAKILVDGEDATLRWLEGMASNASPTFPKNSAIVAAVNDGQIEAGLVNHYYLLRALAESPDLPGANYFFEVATPGSLVMPAGVGILASSDNQESARKFVEFLLSDASQAYFATETFEYPLVSGIPASDLLPPLETI</sequence>
<name>A0A3B0RSX1_9ZZZZ</name>
<evidence type="ECO:0000256" key="2">
    <source>
        <dbReference type="ARBA" id="ARBA00022729"/>
    </source>
</evidence>
<dbReference type="SUPFAM" id="SSF53850">
    <property type="entry name" value="Periplasmic binding protein-like II"/>
    <property type="match status" value="1"/>
</dbReference>